<dbReference type="Gene3D" id="3.20.20.380">
    <property type="entry name" value="Copper homeostasis (CutC) domain"/>
    <property type="match status" value="1"/>
</dbReference>
<dbReference type="EMBL" id="JACHFV010000001">
    <property type="protein sequence ID" value="MBB5293503.1"/>
    <property type="molecule type" value="Genomic_DNA"/>
</dbReference>
<dbReference type="Pfam" id="PF03932">
    <property type="entry name" value="CutC"/>
    <property type="match status" value="1"/>
</dbReference>
<dbReference type="AlphaFoldDB" id="A0AAJ5F7H8"/>
<dbReference type="HAMAP" id="MF_00795">
    <property type="entry name" value="CutC"/>
    <property type="match status" value="1"/>
</dbReference>
<organism evidence="4 5">
    <name type="scientific">Deinococcus metallilatus</name>
    <dbReference type="NCBI Taxonomy" id="1211322"/>
    <lineage>
        <taxon>Bacteria</taxon>
        <taxon>Thermotogati</taxon>
        <taxon>Deinococcota</taxon>
        <taxon>Deinococci</taxon>
        <taxon>Deinococcales</taxon>
        <taxon>Deinococcaceae</taxon>
        <taxon>Deinococcus</taxon>
    </lineage>
</organism>
<dbReference type="RefSeq" id="WP_129117195.1">
    <property type="nucleotide sequence ID" value="NZ_BSUI01000012.1"/>
</dbReference>
<gene>
    <name evidence="2" type="primary">cutC</name>
    <name evidence="4" type="ORF">FCS05_01715</name>
    <name evidence="3" type="ORF">HNQ10_000316</name>
</gene>
<dbReference type="Proteomes" id="UP000536909">
    <property type="component" value="Unassembled WGS sequence"/>
</dbReference>
<dbReference type="InterPro" id="IPR005627">
    <property type="entry name" value="CutC-like"/>
</dbReference>
<comment type="caution">
    <text evidence="2">Once thought to be involved in copper homeostasis, experiments in E.coli have shown this is not the case.</text>
</comment>
<comment type="subcellular location">
    <subcellularLocation>
        <location evidence="2">Cytoplasm</location>
    </subcellularLocation>
</comment>
<dbReference type="GO" id="GO:0005507">
    <property type="term" value="F:copper ion binding"/>
    <property type="evidence" value="ECO:0007669"/>
    <property type="project" value="TreeGrafter"/>
</dbReference>
<evidence type="ECO:0000313" key="4">
    <source>
        <dbReference type="EMBL" id="TLK32196.1"/>
    </source>
</evidence>
<dbReference type="PANTHER" id="PTHR12598:SF0">
    <property type="entry name" value="COPPER HOMEOSTASIS PROTEIN CUTC HOMOLOG"/>
    <property type="match status" value="1"/>
</dbReference>
<reference evidence="3 6" key="2">
    <citation type="submission" date="2020-08" db="EMBL/GenBank/DDBJ databases">
        <title>Genomic Encyclopedia of Type Strains, Phase IV (KMG-IV): sequencing the most valuable type-strain genomes for metagenomic binning, comparative biology and taxonomic classification.</title>
        <authorList>
            <person name="Goeker M."/>
        </authorList>
    </citation>
    <scope>NUCLEOTIDE SEQUENCE [LARGE SCALE GENOMIC DNA]</scope>
    <source>
        <strain evidence="3 6">DSM 105434</strain>
    </source>
</reference>
<dbReference type="GO" id="GO:0005737">
    <property type="term" value="C:cytoplasm"/>
    <property type="evidence" value="ECO:0007669"/>
    <property type="project" value="UniProtKB-SubCell"/>
</dbReference>
<evidence type="ECO:0000313" key="6">
    <source>
        <dbReference type="Proteomes" id="UP000536909"/>
    </source>
</evidence>
<protein>
    <recommendedName>
        <fullName evidence="2">PF03932 family protein CutC</fullName>
    </recommendedName>
</protein>
<accession>A0AAJ5F7H8</accession>
<evidence type="ECO:0000313" key="3">
    <source>
        <dbReference type="EMBL" id="MBB5293503.1"/>
    </source>
</evidence>
<reference evidence="4 5" key="1">
    <citation type="submission" date="2019-04" db="EMBL/GenBank/DDBJ databases">
        <title>Deinococcus metalilatus MA1002 mutant No.5.</title>
        <authorList>
            <person name="Park W."/>
            <person name="Park C."/>
        </authorList>
    </citation>
    <scope>NUCLEOTIDE SEQUENCE [LARGE SCALE GENOMIC DNA]</scope>
    <source>
        <strain evidence="4 5">MA1002-m5</strain>
    </source>
</reference>
<dbReference type="EMBL" id="VBRC01000001">
    <property type="protein sequence ID" value="TLK32196.1"/>
    <property type="molecule type" value="Genomic_DNA"/>
</dbReference>
<comment type="similarity">
    <text evidence="1 2">Belongs to the CutC family.</text>
</comment>
<evidence type="ECO:0000256" key="1">
    <source>
        <dbReference type="ARBA" id="ARBA00007768"/>
    </source>
</evidence>
<evidence type="ECO:0000313" key="5">
    <source>
        <dbReference type="Proteomes" id="UP000308000"/>
    </source>
</evidence>
<comment type="caution">
    <text evidence="4">The sequence shown here is derived from an EMBL/GenBank/DDBJ whole genome shotgun (WGS) entry which is preliminary data.</text>
</comment>
<keyword evidence="6" id="KW-1185">Reference proteome</keyword>
<keyword evidence="2" id="KW-0963">Cytoplasm</keyword>
<dbReference type="InterPro" id="IPR036822">
    <property type="entry name" value="CutC-like_dom_sf"/>
</dbReference>
<name>A0AAJ5F7H8_9DEIO</name>
<dbReference type="Proteomes" id="UP000308000">
    <property type="component" value="Unassembled WGS sequence"/>
</dbReference>
<dbReference type="FunFam" id="3.20.20.380:FF:000001">
    <property type="entry name" value="Copper homeostasis protein CutC"/>
    <property type="match status" value="1"/>
</dbReference>
<dbReference type="SUPFAM" id="SSF110395">
    <property type="entry name" value="CutC-like"/>
    <property type="match status" value="1"/>
</dbReference>
<sequence>MTPLIEVCVEGVDAVVTAQQNGADRVELCAGLALGGLTPGPGVVERALEVARIPVHVLVRPREGDFLYSDEEFTTLLRDVEWLRECSVHGVVIGCLTQAGEVDRERTRQLVQAARPMSVTFHRAFDQARDPLEALEVLVECGVDRVLTSGQRGSAVEGAATLRQLVSAAGNRITILGCGGLRPHNIRQVLEGVPLAEVHFSALQAVPSPMTFGQTQVHFNKAAPDTEDLKRETSAEQVRRMVELIRTFMG</sequence>
<dbReference type="PANTHER" id="PTHR12598">
    <property type="entry name" value="COPPER HOMEOSTASIS PROTEIN CUTC"/>
    <property type="match status" value="1"/>
</dbReference>
<proteinExistence type="inferred from homology"/>
<evidence type="ECO:0000256" key="2">
    <source>
        <dbReference type="HAMAP-Rule" id="MF_00795"/>
    </source>
</evidence>